<feature type="region of interest" description="Disordered" evidence="1">
    <location>
        <begin position="1"/>
        <end position="22"/>
    </location>
</feature>
<evidence type="ECO:0000256" key="1">
    <source>
        <dbReference type="SAM" id="MobiDB-lite"/>
    </source>
</evidence>
<reference evidence="2" key="1">
    <citation type="journal article" date="2019" name="Sci. Rep.">
        <title>Draft genome of Tanacetum cinerariifolium, the natural source of mosquito coil.</title>
        <authorList>
            <person name="Yamashiro T."/>
            <person name="Shiraishi A."/>
            <person name="Satake H."/>
            <person name="Nakayama K."/>
        </authorList>
    </citation>
    <scope>NUCLEOTIDE SEQUENCE</scope>
</reference>
<dbReference type="EMBL" id="BKCJ010000971">
    <property type="protein sequence ID" value="GEU37778.1"/>
    <property type="molecule type" value="Genomic_DNA"/>
</dbReference>
<dbReference type="AlphaFoldDB" id="A0A6L2JL71"/>
<accession>A0A6L2JL71</accession>
<gene>
    <name evidence="2" type="ORF">Tci_009756</name>
</gene>
<feature type="compositionally biased region" description="Basic and acidic residues" evidence="1">
    <location>
        <begin position="81"/>
        <end position="96"/>
    </location>
</feature>
<protein>
    <submittedName>
        <fullName evidence="2">Uncharacterized protein</fullName>
    </submittedName>
</protein>
<comment type="caution">
    <text evidence="2">The sequence shown here is derived from an EMBL/GenBank/DDBJ whole genome shotgun (WGS) entry which is preliminary data.</text>
</comment>
<proteinExistence type="predicted"/>
<feature type="region of interest" description="Disordered" evidence="1">
    <location>
        <begin position="67"/>
        <end position="96"/>
    </location>
</feature>
<evidence type="ECO:0000313" key="2">
    <source>
        <dbReference type="EMBL" id="GEU37778.1"/>
    </source>
</evidence>
<feature type="compositionally biased region" description="Basic and acidic residues" evidence="1">
    <location>
        <begin position="10"/>
        <end position="22"/>
    </location>
</feature>
<name>A0A6L2JL71_TANCI</name>
<sequence>MVHANGVSYDHPEDKAPPIKGNIKDSSKLLSLKYQAWSSLGEQSGNSSSPKRVHFVNTITIIRKENDPKETQTLEPNAIESDDRNIVVKDEKTIEK</sequence>
<organism evidence="2">
    <name type="scientific">Tanacetum cinerariifolium</name>
    <name type="common">Dalmatian daisy</name>
    <name type="synonym">Chrysanthemum cinerariifolium</name>
    <dbReference type="NCBI Taxonomy" id="118510"/>
    <lineage>
        <taxon>Eukaryota</taxon>
        <taxon>Viridiplantae</taxon>
        <taxon>Streptophyta</taxon>
        <taxon>Embryophyta</taxon>
        <taxon>Tracheophyta</taxon>
        <taxon>Spermatophyta</taxon>
        <taxon>Magnoliopsida</taxon>
        <taxon>eudicotyledons</taxon>
        <taxon>Gunneridae</taxon>
        <taxon>Pentapetalae</taxon>
        <taxon>asterids</taxon>
        <taxon>campanulids</taxon>
        <taxon>Asterales</taxon>
        <taxon>Asteraceae</taxon>
        <taxon>Asteroideae</taxon>
        <taxon>Anthemideae</taxon>
        <taxon>Anthemidinae</taxon>
        <taxon>Tanacetum</taxon>
    </lineage>
</organism>